<evidence type="ECO:0000313" key="3">
    <source>
        <dbReference type="EMBL" id="PLO67649.1"/>
    </source>
</evidence>
<dbReference type="Proteomes" id="UP000234505">
    <property type="component" value="Unassembled WGS sequence"/>
</dbReference>
<dbReference type="Proteomes" id="UP000234667">
    <property type="component" value="Unassembled WGS sequence"/>
</dbReference>
<protein>
    <submittedName>
        <fullName evidence="3">Uncharacterized protein</fullName>
    </submittedName>
</protein>
<dbReference type="AlphaFoldDB" id="A0A2J5JFJ4"/>
<reference evidence="4 5" key="1">
    <citation type="submission" date="2017-11" db="EMBL/GenBank/DDBJ databases">
        <authorList>
            <person name="Han C.G."/>
        </authorList>
    </citation>
    <scope>NUCLEOTIDE SEQUENCE [LARGE SCALE GENOMIC DNA]</scope>
    <source>
        <strain evidence="3 6">A10</strain>
        <strain evidence="1 4">A11</strain>
        <strain evidence="2 5">A2</strain>
    </source>
</reference>
<dbReference type="EMBL" id="PIDS01001081">
    <property type="protein sequence ID" value="PLL29120.1"/>
    <property type="molecule type" value="Genomic_DNA"/>
</dbReference>
<name>A0A2J5JFJ4_9ENTR</name>
<evidence type="ECO:0000313" key="1">
    <source>
        <dbReference type="EMBL" id="PLL29120.1"/>
    </source>
</evidence>
<comment type="caution">
    <text evidence="3">The sequence shown here is derived from an EMBL/GenBank/DDBJ whole genome shotgun (WGS) entry which is preliminary data.</text>
</comment>
<evidence type="ECO:0000313" key="5">
    <source>
        <dbReference type="Proteomes" id="UP000234661"/>
    </source>
</evidence>
<evidence type="ECO:0000313" key="2">
    <source>
        <dbReference type="EMBL" id="PLM66617.1"/>
    </source>
</evidence>
<sequence length="60" mass="6430">MPVSLRATGALAALVHPGHIAHLCSRGSTSQLPACSSNYLGYGITFARKISKLRFFLARN</sequence>
<proteinExistence type="predicted"/>
<dbReference type="EMBL" id="PIET01000148">
    <property type="protein sequence ID" value="PLM66617.1"/>
    <property type="molecule type" value="Genomic_DNA"/>
</dbReference>
<reference evidence="4 5" key="2">
    <citation type="submission" date="2018-01" db="EMBL/GenBank/DDBJ databases">
        <title>Genomic study of Klebsiella pneumoniae.</title>
        <authorList>
            <person name="Yang Y."/>
            <person name="Bicalho R."/>
        </authorList>
    </citation>
    <scope>NUCLEOTIDE SEQUENCE [LARGE SCALE GENOMIC DNA]</scope>
    <source>
        <strain evidence="3 6">A10</strain>
        <strain evidence="1 4">A11</strain>
        <strain evidence="2 5">A2</strain>
    </source>
</reference>
<dbReference type="Proteomes" id="UP000234661">
    <property type="component" value="Unassembled WGS sequence"/>
</dbReference>
<evidence type="ECO:0000313" key="4">
    <source>
        <dbReference type="Proteomes" id="UP000234505"/>
    </source>
</evidence>
<organism evidence="3 6">
    <name type="scientific">Klebsiella michiganensis</name>
    <dbReference type="NCBI Taxonomy" id="1134687"/>
    <lineage>
        <taxon>Bacteria</taxon>
        <taxon>Pseudomonadati</taxon>
        <taxon>Pseudomonadota</taxon>
        <taxon>Gammaproteobacteria</taxon>
        <taxon>Enterobacterales</taxon>
        <taxon>Enterobacteriaceae</taxon>
        <taxon>Klebsiella/Raoultella group</taxon>
        <taxon>Klebsiella</taxon>
    </lineage>
</organism>
<evidence type="ECO:0000313" key="6">
    <source>
        <dbReference type="Proteomes" id="UP000234667"/>
    </source>
</evidence>
<accession>A0A2J5JFJ4</accession>
<gene>
    <name evidence="2" type="ORF">CWM85_08045</name>
    <name evidence="3" type="ORF">CWN49_18270</name>
    <name evidence="1" type="ORF">CWN50_24725</name>
</gene>
<dbReference type="EMBL" id="PIDR01000587">
    <property type="protein sequence ID" value="PLO67649.1"/>
    <property type="molecule type" value="Genomic_DNA"/>
</dbReference>